<proteinExistence type="inferred from homology"/>
<dbReference type="OMA" id="EARQCRK"/>
<dbReference type="GO" id="GO:0020037">
    <property type="term" value="F:heme binding"/>
    <property type="evidence" value="ECO:0007669"/>
    <property type="project" value="InterPro"/>
</dbReference>
<dbReference type="PROSITE" id="PS00086">
    <property type="entry name" value="CYTOCHROME_P450"/>
    <property type="match status" value="1"/>
</dbReference>
<dbReference type="GO" id="GO:0016705">
    <property type="term" value="F:oxidoreductase activity, acting on paired donors, with incorporation or reduction of molecular oxygen"/>
    <property type="evidence" value="ECO:0007669"/>
    <property type="project" value="InterPro"/>
</dbReference>
<dbReference type="GO" id="GO:0016020">
    <property type="term" value="C:membrane"/>
    <property type="evidence" value="ECO:0007669"/>
    <property type="project" value="UniProtKB-SubCell"/>
</dbReference>
<protein>
    <recommendedName>
        <fullName evidence="16">Cytochrome P450</fullName>
    </recommendedName>
</protein>
<dbReference type="Gene3D" id="1.10.630.10">
    <property type="entry name" value="Cytochrome P450"/>
    <property type="match status" value="1"/>
</dbReference>
<feature type="transmembrane region" description="Helical" evidence="13">
    <location>
        <begin position="14"/>
        <end position="30"/>
    </location>
</feature>
<dbReference type="AlphaFoldDB" id="A0A4Y7IZY8"/>
<dbReference type="InterPro" id="IPR050651">
    <property type="entry name" value="Plant_Cytochrome_P450_Monoox"/>
</dbReference>
<evidence type="ECO:0008006" key="16">
    <source>
        <dbReference type="Google" id="ProtNLM"/>
    </source>
</evidence>
<evidence type="ECO:0000256" key="2">
    <source>
        <dbReference type="ARBA" id="ARBA00004167"/>
    </source>
</evidence>
<dbReference type="EMBL" id="CM010717">
    <property type="protein sequence ID" value="RZC53332.1"/>
    <property type="molecule type" value="Genomic_DNA"/>
</dbReference>
<organism evidence="14 15">
    <name type="scientific">Papaver somniferum</name>
    <name type="common">Opium poppy</name>
    <dbReference type="NCBI Taxonomy" id="3469"/>
    <lineage>
        <taxon>Eukaryota</taxon>
        <taxon>Viridiplantae</taxon>
        <taxon>Streptophyta</taxon>
        <taxon>Embryophyta</taxon>
        <taxon>Tracheophyta</taxon>
        <taxon>Spermatophyta</taxon>
        <taxon>Magnoliopsida</taxon>
        <taxon>Ranunculales</taxon>
        <taxon>Papaveraceae</taxon>
        <taxon>Papaveroideae</taxon>
        <taxon>Papaver</taxon>
    </lineage>
</organism>
<dbReference type="PANTHER" id="PTHR47947">
    <property type="entry name" value="CYTOCHROME P450 82C3-RELATED"/>
    <property type="match status" value="1"/>
</dbReference>
<dbReference type="PRINTS" id="PR00385">
    <property type="entry name" value="P450"/>
</dbReference>
<evidence type="ECO:0000256" key="7">
    <source>
        <dbReference type="ARBA" id="ARBA00022989"/>
    </source>
</evidence>
<dbReference type="Pfam" id="PF00067">
    <property type="entry name" value="p450"/>
    <property type="match status" value="1"/>
</dbReference>
<dbReference type="PANTHER" id="PTHR47947:SF26">
    <property type="entry name" value="CYTOCHROME P450"/>
    <property type="match status" value="1"/>
</dbReference>
<feature type="binding site" description="axial binding residue" evidence="11">
    <location>
        <position position="467"/>
    </location>
    <ligand>
        <name>heme</name>
        <dbReference type="ChEBI" id="CHEBI:30413"/>
    </ligand>
    <ligandPart>
        <name>Fe</name>
        <dbReference type="ChEBI" id="CHEBI:18248"/>
    </ligandPart>
</feature>
<evidence type="ECO:0000313" key="15">
    <source>
        <dbReference type="Proteomes" id="UP000316621"/>
    </source>
</evidence>
<gene>
    <name evidence="14" type="ORF">C5167_012180</name>
</gene>
<keyword evidence="4 11" id="KW-0349">Heme</keyword>
<keyword evidence="5 13" id="KW-0812">Transmembrane</keyword>
<keyword evidence="10 13" id="KW-0472">Membrane</keyword>
<keyword evidence="9 11" id="KW-0408">Iron</keyword>
<evidence type="ECO:0000256" key="4">
    <source>
        <dbReference type="ARBA" id="ARBA00022617"/>
    </source>
</evidence>
<reference evidence="14 15" key="1">
    <citation type="journal article" date="2018" name="Science">
        <title>The opium poppy genome and morphinan production.</title>
        <authorList>
            <person name="Guo L."/>
            <person name="Winzer T."/>
            <person name="Yang X."/>
            <person name="Li Y."/>
            <person name="Ning Z."/>
            <person name="He Z."/>
            <person name="Teodor R."/>
            <person name="Lu Y."/>
            <person name="Bowser T.A."/>
            <person name="Graham I.A."/>
            <person name="Ye K."/>
        </authorList>
    </citation>
    <scope>NUCLEOTIDE SEQUENCE [LARGE SCALE GENOMIC DNA]</scope>
    <source>
        <strain evidence="15">cv. HN1</strain>
        <tissue evidence="14">Leaves</tissue>
    </source>
</reference>
<dbReference type="GO" id="GO:0033075">
    <property type="term" value="P:isoquinoline alkaloid biosynthetic process"/>
    <property type="evidence" value="ECO:0007669"/>
    <property type="project" value="UniProtKB-ARBA"/>
</dbReference>
<dbReference type="SUPFAM" id="SSF48264">
    <property type="entry name" value="Cytochrome P450"/>
    <property type="match status" value="1"/>
</dbReference>
<evidence type="ECO:0000256" key="9">
    <source>
        <dbReference type="ARBA" id="ARBA00023004"/>
    </source>
</evidence>
<dbReference type="FunFam" id="1.10.630.10:FF:000026">
    <property type="entry name" value="Cytochrome P450 82C4"/>
    <property type="match status" value="1"/>
</dbReference>
<evidence type="ECO:0000256" key="5">
    <source>
        <dbReference type="ARBA" id="ARBA00022692"/>
    </source>
</evidence>
<evidence type="ECO:0000313" key="14">
    <source>
        <dbReference type="EMBL" id="RZC53332.1"/>
    </source>
</evidence>
<keyword evidence="7 13" id="KW-1133">Transmembrane helix</keyword>
<dbReference type="InterPro" id="IPR002401">
    <property type="entry name" value="Cyt_P450_E_grp-I"/>
</dbReference>
<dbReference type="Proteomes" id="UP000316621">
    <property type="component" value="Chromosome 3"/>
</dbReference>
<dbReference type="GO" id="GO:0004497">
    <property type="term" value="F:monooxygenase activity"/>
    <property type="evidence" value="ECO:0007669"/>
    <property type="project" value="UniProtKB-KW"/>
</dbReference>
<dbReference type="InterPro" id="IPR036396">
    <property type="entry name" value="Cyt_P450_sf"/>
</dbReference>
<dbReference type="GO" id="GO:0005506">
    <property type="term" value="F:iron ion binding"/>
    <property type="evidence" value="ECO:0007669"/>
    <property type="project" value="InterPro"/>
</dbReference>
<comment type="subcellular location">
    <subcellularLocation>
        <location evidence="2">Membrane</location>
        <topology evidence="2">Single-pass membrane protein</topology>
    </subcellularLocation>
</comment>
<dbReference type="Gramene" id="RZC53332">
    <property type="protein sequence ID" value="RZC53332"/>
    <property type="gene ID" value="C5167_012180"/>
</dbReference>
<evidence type="ECO:0000256" key="8">
    <source>
        <dbReference type="ARBA" id="ARBA00023002"/>
    </source>
</evidence>
<keyword evidence="8 12" id="KW-0560">Oxidoreductase</keyword>
<keyword evidence="15" id="KW-1185">Reference proteome</keyword>
<evidence type="ECO:0000256" key="13">
    <source>
        <dbReference type="SAM" id="Phobius"/>
    </source>
</evidence>
<evidence type="ECO:0000256" key="10">
    <source>
        <dbReference type="ARBA" id="ARBA00023136"/>
    </source>
</evidence>
<dbReference type="PRINTS" id="PR00463">
    <property type="entry name" value="EP450I"/>
</dbReference>
<keyword evidence="12" id="KW-0503">Monooxygenase</keyword>
<evidence type="ECO:0000256" key="6">
    <source>
        <dbReference type="ARBA" id="ARBA00022723"/>
    </source>
</evidence>
<dbReference type="OrthoDB" id="2789670at2759"/>
<evidence type="ECO:0000256" key="1">
    <source>
        <dbReference type="ARBA" id="ARBA00001971"/>
    </source>
</evidence>
<dbReference type="InterPro" id="IPR001128">
    <property type="entry name" value="Cyt_P450"/>
</dbReference>
<evidence type="ECO:0000256" key="3">
    <source>
        <dbReference type="ARBA" id="ARBA00004913"/>
    </source>
</evidence>
<accession>A0A4Y7IZY8</accession>
<comment type="pathway">
    <text evidence="3">Alkaloid biosynthesis.</text>
</comment>
<dbReference type="InterPro" id="IPR017972">
    <property type="entry name" value="Cyt_P450_CS"/>
</dbReference>
<name>A0A4Y7IZY8_PAPSO</name>
<evidence type="ECO:0000256" key="11">
    <source>
        <dbReference type="PIRSR" id="PIRSR602401-1"/>
    </source>
</evidence>
<keyword evidence="6 11" id="KW-0479">Metal-binding</keyword>
<evidence type="ECO:0000256" key="12">
    <source>
        <dbReference type="RuleBase" id="RU000461"/>
    </source>
</evidence>
<sequence length="529" mass="59409">MANLDLLNQVSKPTLFYGTASIALLVYLIIKRFSSNKKSSSKLQQAPEPAGAWPIIGHLPLLAGPDLPHITLGKLADKYGPAFVIRIGVHKALVINSWEVAKECFTTNDKVFSSRPRQVAMKHMGYDYAMFGFAPYGDYWRELRKIINREVLSHSRIESLYHIWGKEINTSIKELYGLCGKKPALVEMKQWFSDMTLNMSVMMVAGKRYNFGADKADDEAKRCQDGLRNFFRLVGLFVPSDAVPSLAWLDIGGYEKEMKKVAKELDELMQEWLDEHKKKRALLKAQGKPRGDQDFMDVMMTILENEKLSEFDSDTVNKATGLTLILGGTDTNMVNSVWALALLVNHQDALKKAHDELDLHVGRDRQVSESDVKNLVYIQAVLKETLRLYSGPLSGLRESTEDCTVAGYHVPAGTRLIINASKIHRDPRVWSDPTSFNPERFLEEHKGMDVRGQDFELLPFGAGRRICPGTAFALQVLPLALARLLHGFDFKRPTVAPIDMTESPGLTNAKSTPLEVLVSPRLSPELYEC</sequence>
<comment type="cofactor">
    <cofactor evidence="1 11">
        <name>heme</name>
        <dbReference type="ChEBI" id="CHEBI:30413"/>
    </cofactor>
</comment>
<dbReference type="CDD" id="cd20654">
    <property type="entry name" value="CYP82"/>
    <property type="match status" value="1"/>
</dbReference>
<dbReference type="STRING" id="3469.A0A4Y7IZY8"/>
<comment type="similarity">
    <text evidence="12">Belongs to the cytochrome P450 family.</text>
</comment>